<proteinExistence type="inferred from homology"/>
<feature type="transmembrane region" description="Helical" evidence="17">
    <location>
        <begin position="12"/>
        <end position="38"/>
    </location>
</feature>
<dbReference type="EMBL" id="MG753726">
    <property type="protein sequence ID" value="AWD29878.1"/>
    <property type="molecule type" value="Genomic_DNA"/>
</dbReference>
<evidence type="ECO:0000256" key="12">
    <source>
        <dbReference type="ARBA" id="ARBA00023027"/>
    </source>
</evidence>
<dbReference type="GO" id="GO:0008137">
    <property type="term" value="F:NADH dehydrogenase (ubiquinone) activity"/>
    <property type="evidence" value="ECO:0007669"/>
    <property type="project" value="UniProtKB-EC"/>
</dbReference>
<evidence type="ECO:0000256" key="11">
    <source>
        <dbReference type="ARBA" id="ARBA00022989"/>
    </source>
</evidence>
<feature type="transmembrane region" description="Helical" evidence="17">
    <location>
        <begin position="114"/>
        <end position="132"/>
    </location>
</feature>
<feature type="domain" description="NADH-Ubiquinone oxidoreductase (complex I) chain 5 N-terminal" evidence="19">
    <location>
        <begin position="43"/>
        <end position="91"/>
    </location>
</feature>
<geneLocation type="mitochondrion" evidence="21"/>
<gene>
    <name evidence="21" type="primary">ND5</name>
</gene>
<evidence type="ECO:0000256" key="8">
    <source>
        <dbReference type="ARBA" id="ARBA00022792"/>
    </source>
</evidence>
<evidence type="ECO:0000256" key="2">
    <source>
        <dbReference type="ARBA" id="ARBA00004448"/>
    </source>
</evidence>
<keyword evidence="10" id="KW-0249">Electron transport</keyword>
<feature type="transmembrane region" description="Helical" evidence="17">
    <location>
        <begin position="488"/>
        <end position="512"/>
    </location>
</feature>
<accession>A0A343WLX1</accession>
<dbReference type="InterPro" id="IPR001516">
    <property type="entry name" value="Proton_antipo_N"/>
</dbReference>
<feature type="transmembrane region" description="Helical" evidence="17">
    <location>
        <begin position="179"/>
        <end position="196"/>
    </location>
</feature>
<comment type="function">
    <text evidence="17">Core subunit of the mitochondrial membrane respiratory chain NADH dehydrogenase (Complex I) which catalyzes electron transfer from NADH through the respiratory chain, using ubiquinone as an electron acceptor. Essential for the catalytic activity and assembly of complex I.</text>
</comment>
<evidence type="ECO:0000256" key="6">
    <source>
        <dbReference type="ARBA" id="ARBA00022660"/>
    </source>
</evidence>
<comment type="similarity">
    <text evidence="17">Belongs to the complex I subunit 5 family.</text>
</comment>
<keyword evidence="6" id="KW-0679">Respiratory chain</keyword>
<evidence type="ECO:0000256" key="9">
    <source>
        <dbReference type="ARBA" id="ARBA00022967"/>
    </source>
</evidence>
<feature type="transmembrane region" description="Helical" evidence="17">
    <location>
        <begin position="421"/>
        <end position="446"/>
    </location>
</feature>
<comment type="subcellular location">
    <subcellularLocation>
        <location evidence="2">Mitochondrion inner membrane</location>
        <topology evidence="2">Multi-pass membrane protein</topology>
    </subcellularLocation>
</comment>
<keyword evidence="12 17" id="KW-0520">NAD</keyword>
<dbReference type="InterPro" id="IPR010934">
    <property type="entry name" value="NADH_DH_su5_C"/>
</dbReference>
<dbReference type="EC" id="7.1.1.2" evidence="3 17"/>
<keyword evidence="15 17" id="KW-0472">Membrane</keyword>
<feature type="transmembrane region" description="Helical" evidence="17">
    <location>
        <begin position="298"/>
        <end position="320"/>
    </location>
</feature>
<dbReference type="InterPro" id="IPR001750">
    <property type="entry name" value="ND/Mrp_TM"/>
</dbReference>
<dbReference type="PRINTS" id="PR01434">
    <property type="entry name" value="NADHDHGNASE5"/>
</dbReference>
<feature type="transmembrane region" description="Helical" evidence="17">
    <location>
        <begin position="91"/>
        <end position="108"/>
    </location>
</feature>
<evidence type="ECO:0000256" key="10">
    <source>
        <dbReference type="ARBA" id="ARBA00022982"/>
    </source>
</evidence>
<dbReference type="PRINTS" id="PR01435">
    <property type="entry name" value="NPOXDRDTASE5"/>
</dbReference>
<dbReference type="PANTHER" id="PTHR42829:SF2">
    <property type="entry name" value="NADH-UBIQUINONE OXIDOREDUCTASE CHAIN 5"/>
    <property type="match status" value="1"/>
</dbReference>
<feature type="transmembrane region" description="Helical" evidence="17">
    <location>
        <begin position="217"/>
        <end position="235"/>
    </location>
</feature>
<keyword evidence="14 17" id="KW-0496">Mitochondrion</keyword>
<feature type="transmembrane region" description="Helical" evidence="17">
    <location>
        <begin position="341"/>
        <end position="363"/>
    </location>
</feature>
<keyword evidence="13 17" id="KW-0830">Ubiquinone</keyword>
<protein>
    <recommendedName>
        <fullName evidence="4 17">NADH-ubiquinone oxidoreductase chain 5</fullName>
        <ecNumber evidence="3 17">7.1.1.2</ecNumber>
    </recommendedName>
</protein>
<organism evidence="21">
    <name type="scientific">Anopheles gambiae</name>
    <name type="common">African malaria mosquito</name>
    <dbReference type="NCBI Taxonomy" id="7165"/>
    <lineage>
        <taxon>Eukaryota</taxon>
        <taxon>Metazoa</taxon>
        <taxon>Ecdysozoa</taxon>
        <taxon>Arthropoda</taxon>
        <taxon>Hexapoda</taxon>
        <taxon>Insecta</taxon>
        <taxon>Pterygota</taxon>
        <taxon>Neoptera</taxon>
        <taxon>Endopterygota</taxon>
        <taxon>Diptera</taxon>
        <taxon>Nematocera</taxon>
        <taxon>Culicoidea</taxon>
        <taxon>Culicidae</taxon>
        <taxon>Anophelinae</taxon>
        <taxon>Anopheles</taxon>
    </lineage>
</organism>
<dbReference type="Pfam" id="PF00662">
    <property type="entry name" value="Proton_antipo_N"/>
    <property type="match status" value="1"/>
</dbReference>
<evidence type="ECO:0000256" key="1">
    <source>
        <dbReference type="ARBA" id="ARBA00003257"/>
    </source>
</evidence>
<evidence type="ECO:0000256" key="17">
    <source>
        <dbReference type="RuleBase" id="RU003404"/>
    </source>
</evidence>
<dbReference type="AlphaFoldDB" id="A0A343WLX1"/>
<dbReference type="GO" id="GO:0042773">
    <property type="term" value="P:ATP synthesis coupled electron transport"/>
    <property type="evidence" value="ECO:0007669"/>
    <property type="project" value="InterPro"/>
</dbReference>
<feature type="domain" description="NADH:quinone oxidoreductase/Mrp antiporter transmembrane" evidence="18">
    <location>
        <begin position="108"/>
        <end position="392"/>
    </location>
</feature>
<evidence type="ECO:0000256" key="16">
    <source>
        <dbReference type="ARBA" id="ARBA00049551"/>
    </source>
</evidence>
<evidence type="ECO:0000259" key="19">
    <source>
        <dbReference type="Pfam" id="PF00662"/>
    </source>
</evidence>
<name>A0A343WLX1_ANOGA</name>
<evidence type="ECO:0000256" key="4">
    <source>
        <dbReference type="ARBA" id="ARBA00021096"/>
    </source>
</evidence>
<evidence type="ECO:0000256" key="14">
    <source>
        <dbReference type="ARBA" id="ARBA00023128"/>
    </source>
</evidence>
<keyword evidence="9" id="KW-1278">Translocase</keyword>
<keyword evidence="5 17" id="KW-0813">Transport</keyword>
<comment type="catalytic activity">
    <reaction evidence="16 17">
        <text>a ubiquinone + NADH + 5 H(+)(in) = a ubiquinol + NAD(+) + 4 H(+)(out)</text>
        <dbReference type="Rhea" id="RHEA:29091"/>
        <dbReference type="Rhea" id="RHEA-COMP:9565"/>
        <dbReference type="Rhea" id="RHEA-COMP:9566"/>
        <dbReference type="ChEBI" id="CHEBI:15378"/>
        <dbReference type="ChEBI" id="CHEBI:16389"/>
        <dbReference type="ChEBI" id="CHEBI:17976"/>
        <dbReference type="ChEBI" id="CHEBI:57540"/>
        <dbReference type="ChEBI" id="CHEBI:57945"/>
        <dbReference type="EC" id="7.1.1.2"/>
    </reaction>
</comment>
<dbReference type="Pfam" id="PF00361">
    <property type="entry name" value="Proton_antipo_M"/>
    <property type="match status" value="1"/>
</dbReference>
<evidence type="ECO:0000256" key="5">
    <source>
        <dbReference type="ARBA" id="ARBA00022448"/>
    </source>
</evidence>
<evidence type="ECO:0000256" key="13">
    <source>
        <dbReference type="ARBA" id="ARBA00023075"/>
    </source>
</evidence>
<evidence type="ECO:0000313" key="21">
    <source>
        <dbReference type="EMBL" id="AWD29878.1"/>
    </source>
</evidence>
<feature type="transmembrane region" description="Helical" evidence="17">
    <location>
        <begin position="375"/>
        <end position="400"/>
    </location>
</feature>
<keyword evidence="7 17" id="KW-0812">Transmembrane</keyword>
<sequence length="580" mass="66217">MNYLVNYCKISFYFLMSISLSLFLISLKFLLTDLVYFIEWEILSLQSMSIVMTFLFDWMSLMFMSFVLLISSLVIFYSNQYMEEDYNINRFILLVLMFVMSMMMLIISPNLISILLGWDGLGLVSYCLVIYFQNVKSYNAGMLTALSNRIGDVALLLAIAWMLNYGSWNYIFYLDMMKNNIEMMIIGGLVMLAAMTKSAQIPFSSWLPAAMAAPTPVSALVHSSTLVTAGVYLLIRFNDVLMNWWMAQFLLLVSGLTMFMAGLGANFEFDLKKIIALSTLSQLGLMMSILSMGFYKLAFFHLLTHALFKALLFMCAGSIIHNMKNSQDIRMMGSLSMSMPLTCSCFNVANLALCGMPFLAGFYSKDLILEMVMLSYVNVFSFFLFFFSTGLTVCYSFRLVYYSMTGDFNSSSLHPLNDSGWTMLFSICFLTIMAVIGGSMLSWLMFLNPAMICLPLEMKLLTLFVCIVGGLMGYLISDVKLFFTNKALYFYNFTNFVGSMWFMPVISTLGVINYPLKLGLYSYKSFDQGWSEFFGGQMVYSQLKNYSLYLQEFQSNSLKIYLLSYMLWFIILLMLVVLVN</sequence>
<keyword evidence="8" id="KW-0999">Mitochondrion inner membrane</keyword>
<evidence type="ECO:0000259" key="18">
    <source>
        <dbReference type="Pfam" id="PF00361"/>
    </source>
</evidence>
<reference evidence="21" key="1">
    <citation type="journal article" date="2018" name="Parasit. Vectors">
        <title>Spatio-temporal genetic structure of Anopheles gambiae in the Northwestern Lake Victoria Basin, Uganda: implications for genetic control trials in malaria endemic regions.</title>
        <authorList>
            <person name="Lukindu M."/>
            <person name="Bergey C.M."/>
            <person name="Wiltshire R.M."/>
            <person name="Small S.T."/>
            <person name="Bourke B.P."/>
            <person name="Kayondo J.K."/>
            <person name="Besansky N.J."/>
        </authorList>
    </citation>
    <scope>NUCLEOTIDE SEQUENCE</scope>
    <source>
        <strain evidence="21">KYD_009</strain>
    </source>
</reference>
<evidence type="ECO:0000256" key="15">
    <source>
        <dbReference type="ARBA" id="ARBA00023136"/>
    </source>
</evidence>
<keyword evidence="11 17" id="KW-1133">Transmembrane helix</keyword>
<evidence type="ECO:0000259" key="20">
    <source>
        <dbReference type="Pfam" id="PF06455"/>
    </source>
</evidence>
<dbReference type="InterPro" id="IPR003945">
    <property type="entry name" value="NU5C-like"/>
</dbReference>
<feature type="transmembrane region" description="Helical" evidence="17">
    <location>
        <begin position="247"/>
        <end position="267"/>
    </location>
</feature>
<dbReference type="GO" id="GO:0005743">
    <property type="term" value="C:mitochondrial inner membrane"/>
    <property type="evidence" value="ECO:0007669"/>
    <property type="project" value="UniProtKB-SubCell"/>
</dbReference>
<evidence type="ECO:0000256" key="3">
    <source>
        <dbReference type="ARBA" id="ARBA00012944"/>
    </source>
</evidence>
<feature type="domain" description="NADH dehydrogenase subunit 5 C-terminal" evidence="20">
    <location>
        <begin position="395"/>
        <end position="575"/>
    </location>
</feature>
<feature type="transmembrane region" description="Helical" evidence="17">
    <location>
        <begin position="153"/>
        <end position="173"/>
    </location>
</feature>
<dbReference type="PANTHER" id="PTHR42829">
    <property type="entry name" value="NADH-UBIQUINONE OXIDOREDUCTASE CHAIN 5"/>
    <property type="match status" value="1"/>
</dbReference>
<feature type="transmembrane region" description="Helical" evidence="17">
    <location>
        <begin position="458"/>
        <end position="476"/>
    </location>
</feature>
<evidence type="ECO:0000256" key="7">
    <source>
        <dbReference type="ARBA" id="ARBA00022692"/>
    </source>
</evidence>
<comment type="function">
    <text evidence="1">Core subunit of the mitochondrial membrane respiratory chain NADH dehydrogenase (Complex I) that is believed to belong to the minimal assembly required for catalysis. Complex I functions in the transfer of electrons from NADH to the respiratory chain. The immediate electron acceptor for the enzyme is believed to be ubiquinone.</text>
</comment>
<dbReference type="Pfam" id="PF06455">
    <property type="entry name" value="NADH5_C"/>
    <property type="match status" value="1"/>
</dbReference>
<feature type="transmembrane region" description="Helical" evidence="17">
    <location>
        <begin position="58"/>
        <end position="79"/>
    </location>
</feature>
<feature type="transmembrane region" description="Helical" evidence="17">
    <location>
        <begin position="274"/>
        <end position="292"/>
    </location>
</feature>
<feature type="transmembrane region" description="Helical" evidence="17">
    <location>
        <begin position="560"/>
        <end position="579"/>
    </location>
</feature>